<keyword evidence="5" id="KW-1185">Reference proteome</keyword>
<evidence type="ECO:0000313" key="5">
    <source>
        <dbReference type="Proteomes" id="UP000265100"/>
    </source>
</evidence>
<evidence type="ECO:0008006" key="6">
    <source>
        <dbReference type="Google" id="ProtNLM"/>
    </source>
</evidence>
<feature type="region of interest" description="Disordered" evidence="3">
    <location>
        <begin position="1"/>
        <end position="62"/>
    </location>
</feature>
<dbReference type="GO" id="GO:0019905">
    <property type="term" value="F:syntaxin binding"/>
    <property type="evidence" value="ECO:0007669"/>
    <property type="project" value="InterPro"/>
</dbReference>
<dbReference type="Ensembl" id="ENSACLT00000088920.1">
    <property type="protein sequence ID" value="ENSACLP00000070294.1"/>
    <property type="gene ID" value="ENSACLG00000000094.2"/>
</dbReference>
<evidence type="ECO:0000256" key="1">
    <source>
        <dbReference type="ARBA" id="ARBA00009550"/>
    </source>
</evidence>
<accession>A0AAX7ULQ6</accession>
<organism evidence="4 5">
    <name type="scientific">Astatotilapia calliptera</name>
    <name type="common">Eastern happy</name>
    <name type="synonym">Chromis callipterus</name>
    <dbReference type="NCBI Taxonomy" id="8154"/>
    <lineage>
        <taxon>Eukaryota</taxon>
        <taxon>Metazoa</taxon>
        <taxon>Chordata</taxon>
        <taxon>Craniata</taxon>
        <taxon>Vertebrata</taxon>
        <taxon>Euteleostomi</taxon>
        <taxon>Actinopterygii</taxon>
        <taxon>Neopterygii</taxon>
        <taxon>Teleostei</taxon>
        <taxon>Neoteleostei</taxon>
        <taxon>Acanthomorphata</taxon>
        <taxon>Ovalentaria</taxon>
        <taxon>Cichlomorphae</taxon>
        <taxon>Cichliformes</taxon>
        <taxon>Cichlidae</taxon>
        <taxon>African cichlids</taxon>
        <taxon>Pseudocrenilabrinae</taxon>
        <taxon>Haplochromini</taxon>
        <taxon>Astatotilapia</taxon>
    </lineage>
</organism>
<dbReference type="PANTHER" id="PTHR16127:SF14">
    <property type="entry name" value="GAMMA-TAXILIN"/>
    <property type="match status" value="1"/>
</dbReference>
<keyword evidence="2" id="KW-0175">Coiled coil</keyword>
<dbReference type="GeneTree" id="ENSGT00940000155463"/>
<feature type="coiled-coil region" evidence="2">
    <location>
        <begin position="219"/>
        <end position="295"/>
    </location>
</feature>
<sequence>METSGVCELDVGTRRIVGGNDSPPDLDSPSQEEVSEFGLGLSCTNEERGETPGREDSPSDLVEAELDAGGDAKNREDKAFGKEVVLLMQALNALATPEEKLAALCKKYADLLEESRCMQKQLKALQKKQSQIVKEKVHLQGEHSKAILARSKLESLCRELQRHNKTLKVVQPPQTPDEDHFTFVQVSLLPSTPQEENAQRSREYDEQRKEAMLHFQMTLSDIEVQMEQHSAHNTKLRQENMELAEKLKKLIEQYELREEHIDKVFKHKELQQQLMDAKLQRITEMMKEVEEKQQRERDFLLKDATESRRKCELMKEQETQLKQQLSLYMDKFEEFQSTLAKSNEVFTTFRQEMEKMTKKIKKLEKETTQWRTKWESNNQALLQMAEEKTLRDGHFKALQGKLELLERLCRALQKERNDLNNRLSLLQEQGDKGSATSPQAKPREPSAEDGEDSEDSAQGDGPETAAVQEALRPPETDPMASPGDSEPAETASTPQD</sequence>
<protein>
    <recommendedName>
        <fullName evidence="6">Taxilin gamma</fullName>
    </recommendedName>
</protein>
<reference evidence="4" key="3">
    <citation type="submission" date="2025-09" db="UniProtKB">
        <authorList>
            <consortium name="Ensembl"/>
        </authorList>
    </citation>
    <scope>IDENTIFICATION</scope>
</reference>
<dbReference type="GO" id="GO:0051726">
    <property type="term" value="P:regulation of cell cycle"/>
    <property type="evidence" value="ECO:0007669"/>
    <property type="project" value="TreeGrafter"/>
</dbReference>
<name>A0AAX7ULQ6_ASTCA</name>
<dbReference type="Pfam" id="PF09728">
    <property type="entry name" value="Taxilin"/>
    <property type="match status" value="2"/>
</dbReference>
<comment type="similarity">
    <text evidence="1">Belongs to the taxilin family.</text>
</comment>
<dbReference type="PANTHER" id="PTHR16127">
    <property type="entry name" value="TAXILIN"/>
    <property type="match status" value="1"/>
</dbReference>
<reference evidence="4" key="1">
    <citation type="submission" date="2018-05" db="EMBL/GenBank/DDBJ databases">
        <authorList>
            <person name="Datahose"/>
        </authorList>
    </citation>
    <scope>NUCLEOTIDE SEQUENCE</scope>
</reference>
<feature type="compositionally biased region" description="Basic and acidic residues" evidence="3">
    <location>
        <begin position="45"/>
        <end position="57"/>
    </location>
</feature>
<reference evidence="4" key="2">
    <citation type="submission" date="2025-08" db="UniProtKB">
        <authorList>
            <consortium name="Ensembl"/>
        </authorList>
    </citation>
    <scope>IDENTIFICATION</scope>
</reference>
<dbReference type="AlphaFoldDB" id="A0AAX7ULQ6"/>
<evidence type="ECO:0000256" key="2">
    <source>
        <dbReference type="SAM" id="Coils"/>
    </source>
</evidence>
<evidence type="ECO:0000256" key="3">
    <source>
        <dbReference type="SAM" id="MobiDB-lite"/>
    </source>
</evidence>
<feature type="region of interest" description="Disordered" evidence="3">
    <location>
        <begin position="427"/>
        <end position="496"/>
    </location>
</feature>
<evidence type="ECO:0000313" key="4">
    <source>
        <dbReference type="Ensembl" id="ENSACLP00000070294.1"/>
    </source>
</evidence>
<dbReference type="Proteomes" id="UP000265100">
    <property type="component" value="Chromosome 1"/>
</dbReference>
<gene>
    <name evidence="4" type="primary">TXLNG</name>
</gene>
<dbReference type="InterPro" id="IPR026183">
    <property type="entry name" value="Taxilin_fam"/>
</dbReference>
<proteinExistence type="inferred from homology"/>
<feature type="compositionally biased region" description="Acidic residues" evidence="3">
    <location>
        <begin position="447"/>
        <end position="457"/>
    </location>
</feature>